<feature type="transmembrane region" description="Helical" evidence="2">
    <location>
        <begin position="6"/>
        <end position="28"/>
    </location>
</feature>
<evidence type="ECO:0000256" key="1">
    <source>
        <dbReference type="SAM" id="MobiDB-lite"/>
    </source>
</evidence>
<feature type="transmembrane region" description="Helical" evidence="2">
    <location>
        <begin position="65"/>
        <end position="84"/>
    </location>
</feature>
<keyword evidence="2" id="KW-0812">Transmembrane</keyword>
<feature type="region of interest" description="Disordered" evidence="1">
    <location>
        <begin position="155"/>
        <end position="181"/>
    </location>
</feature>
<reference evidence="4" key="1">
    <citation type="journal article" date="2016" name="Nat. Commun.">
        <title>The Gonium pectorale genome demonstrates co-option of cell cycle regulation during the evolution of multicellularity.</title>
        <authorList>
            <person name="Hanschen E.R."/>
            <person name="Marriage T.N."/>
            <person name="Ferris P.J."/>
            <person name="Hamaji T."/>
            <person name="Toyoda A."/>
            <person name="Fujiyama A."/>
            <person name="Neme R."/>
            <person name="Noguchi H."/>
            <person name="Minakuchi Y."/>
            <person name="Suzuki M."/>
            <person name="Kawai-Toyooka H."/>
            <person name="Smith D.R."/>
            <person name="Sparks H."/>
            <person name="Anderson J."/>
            <person name="Bakaric R."/>
            <person name="Luria V."/>
            <person name="Karger A."/>
            <person name="Kirschner M.W."/>
            <person name="Durand P.M."/>
            <person name="Michod R.E."/>
            <person name="Nozaki H."/>
            <person name="Olson B.J."/>
        </authorList>
    </citation>
    <scope>NUCLEOTIDE SEQUENCE [LARGE SCALE GENOMIC DNA]</scope>
    <source>
        <strain evidence="4">NIES-2863</strain>
    </source>
</reference>
<feature type="transmembrane region" description="Helical" evidence="2">
    <location>
        <begin position="35"/>
        <end position="53"/>
    </location>
</feature>
<proteinExistence type="predicted"/>
<gene>
    <name evidence="3" type="ORF">GPECTOR_13g819</name>
</gene>
<evidence type="ECO:0000313" key="4">
    <source>
        <dbReference type="Proteomes" id="UP000075714"/>
    </source>
</evidence>
<sequence length="181" mass="20419">MSATFFLHQVQSFFVFLKLCWYLIPVVYEGRRPEAFAYVLLVFLVAGNIAFYAGRPRGRCILPLMKVAALLVMGTLGMSFVGLWKYHMLDPKTHHYSRRLYRVLRDEGRVTSPAWLDAFTTAETALDLAVVATVGYCFFTFNNWVRDAMEAVKQREARSSQAPSGSRAAAAAPSGPARKRR</sequence>
<dbReference type="Proteomes" id="UP000075714">
    <property type="component" value="Unassembled WGS sequence"/>
</dbReference>
<protein>
    <submittedName>
        <fullName evidence="3">Uncharacterized protein</fullName>
    </submittedName>
</protein>
<accession>A0A150GNM2</accession>
<keyword evidence="2" id="KW-1133">Transmembrane helix</keyword>
<dbReference type="AlphaFoldDB" id="A0A150GNM2"/>
<comment type="caution">
    <text evidence="3">The sequence shown here is derived from an EMBL/GenBank/DDBJ whole genome shotgun (WGS) entry which is preliminary data.</text>
</comment>
<dbReference type="EMBL" id="LSYV01000014">
    <property type="protein sequence ID" value="KXZ51332.1"/>
    <property type="molecule type" value="Genomic_DNA"/>
</dbReference>
<feature type="compositionally biased region" description="Low complexity" evidence="1">
    <location>
        <begin position="159"/>
        <end position="181"/>
    </location>
</feature>
<name>A0A150GNM2_GONPE</name>
<keyword evidence="4" id="KW-1185">Reference proteome</keyword>
<dbReference type="OrthoDB" id="524772at2759"/>
<keyword evidence="2" id="KW-0472">Membrane</keyword>
<evidence type="ECO:0000256" key="2">
    <source>
        <dbReference type="SAM" id="Phobius"/>
    </source>
</evidence>
<evidence type="ECO:0000313" key="3">
    <source>
        <dbReference type="EMBL" id="KXZ51332.1"/>
    </source>
</evidence>
<organism evidence="3 4">
    <name type="scientific">Gonium pectorale</name>
    <name type="common">Green alga</name>
    <dbReference type="NCBI Taxonomy" id="33097"/>
    <lineage>
        <taxon>Eukaryota</taxon>
        <taxon>Viridiplantae</taxon>
        <taxon>Chlorophyta</taxon>
        <taxon>core chlorophytes</taxon>
        <taxon>Chlorophyceae</taxon>
        <taxon>CS clade</taxon>
        <taxon>Chlamydomonadales</taxon>
        <taxon>Volvocaceae</taxon>
        <taxon>Gonium</taxon>
    </lineage>
</organism>